<dbReference type="EMBL" id="JRWR01000013">
    <property type="protein sequence ID" value="KHD23738.1"/>
    <property type="molecule type" value="Genomic_DNA"/>
</dbReference>
<evidence type="ECO:0000313" key="1">
    <source>
        <dbReference type="EMBL" id="KHD23738.1"/>
    </source>
</evidence>
<evidence type="ECO:0000313" key="2">
    <source>
        <dbReference type="Proteomes" id="UP000030421"/>
    </source>
</evidence>
<dbReference type="Proteomes" id="UP000030421">
    <property type="component" value="Unassembled WGS sequence"/>
</dbReference>
<sequence length="345" mass="38789">MKLRYFGYYLRKFDTQKTFLFNIKSIVDAFISSNNMELKSSFKRGDDKLYLTPIAGQKSVYYFVRTSDDDLIKRINEQNLTVSDISDKLSANEKVAFVSYVYLSEKDNVMACASSTSCPRFDDFAEYINELFKKVGLDNYEFFIDALTSNSDKADLMKMEMVNSVYVDVAADKSLGKLIAQELTGNANASLGNFRITIEPTGSNLKQTFDSMLNRLAPSGKTNNTQGVTRIGAKAKHDELKGQLTDYWLDNENTLTDNLSPKAKRKLPDQITAKCDENLYLDKLYKAYVKNKSLKTESDTLLSKYADKAQFAKKSEQADNKVAKADAESANDDATVVQLNTEVSS</sequence>
<protein>
    <submittedName>
        <fullName evidence="1">Uncharacterized protein</fullName>
    </submittedName>
</protein>
<reference evidence="1" key="1">
    <citation type="submission" date="2014-10" db="EMBL/GenBank/DDBJ databases">
        <title>Genome sequencing of Vibrio caribbeanicus T14.</title>
        <authorList>
            <person name="Chan K.-G."/>
            <person name="Mohamad N.I."/>
        </authorList>
    </citation>
    <scope>NUCLEOTIDE SEQUENCE</scope>
    <source>
        <strain evidence="1">T14</strain>
    </source>
</reference>
<name>A0ACC4NT56_9VIBR</name>
<gene>
    <name evidence="1" type="ORF">NM09_16830</name>
</gene>
<proteinExistence type="predicted"/>
<comment type="caution">
    <text evidence="1">The sequence shown here is derived from an EMBL/GenBank/DDBJ whole genome shotgun (WGS) entry which is preliminary data.</text>
</comment>
<organism evidence="1 2">
    <name type="scientific">Vibrio caribbeanicus</name>
    <dbReference type="NCBI Taxonomy" id="701175"/>
    <lineage>
        <taxon>Bacteria</taxon>
        <taxon>Pseudomonadati</taxon>
        <taxon>Pseudomonadota</taxon>
        <taxon>Gammaproteobacteria</taxon>
        <taxon>Vibrionales</taxon>
        <taxon>Vibrionaceae</taxon>
        <taxon>Vibrio</taxon>
    </lineage>
</organism>
<keyword evidence="2" id="KW-1185">Reference proteome</keyword>
<accession>A0ACC4NT56</accession>